<protein>
    <submittedName>
        <fullName evidence="3">Redoxin domain-containing protein</fullName>
    </submittedName>
</protein>
<organism evidence="3 4">
    <name type="scientific">Flavobacterium macrobrachii</name>
    <dbReference type="NCBI Taxonomy" id="591204"/>
    <lineage>
        <taxon>Bacteria</taxon>
        <taxon>Pseudomonadati</taxon>
        <taxon>Bacteroidota</taxon>
        <taxon>Flavobacteriia</taxon>
        <taxon>Flavobacteriales</taxon>
        <taxon>Flavobacteriaceae</taxon>
        <taxon>Flavobacterium</taxon>
    </lineage>
</organism>
<keyword evidence="4" id="KW-1185">Reference proteome</keyword>
<dbReference type="Proteomes" id="UP000759529">
    <property type="component" value="Unassembled WGS sequence"/>
</dbReference>
<feature type="chain" id="PRO_5045244724" evidence="1">
    <location>
        <begin position="19"/>
        <end position="501"/>
    </location>
</feature>
<dbReference type="RefSeq" id="WP_187656389.1">
    <property type="nucleotide sequence ID" value="NZ_JACSOD020000470.1"/>
</dbReference>
<sequence>MKKIVYFLLLFFPLLGNSQNGYEITINLKNSKDTLAYLTYYQFDKTLIKDTCTTIKNGKIIFKGKAKLDKGIYSLVSQQKTIYFDFFVDDTNQKLEFNTDSSQNIISNLQAVNSPQHNAFFDYIRKINQEGTEFQIAKQSLNSKVVRDSLKIIEKQKEFELKILDLEEDFVAKNNGTYIADVINIKMEKILKDVPKASNGRPDSLAVFNFYKNNYWKNINFKDDAICRNPFFYGKLKKYFEQVVYTHPDSLIVEVDKMIEKTVPNSLLYKLLLSHFTYTYESSKIMGFDKVFVHMSDKYFKTGKAAGVYQDETTVQRIIKRADKLKPITVGSIAPDISMIDISNGSRLKQLGFENVKTSEEVTKLYYANQAELSKMYVKLHDVKADYTILIFWDVDCGHCQKEIPVLKEVYDELLKEKKDVKVYSVYTLYDSEKYKKYIAEHNLNFINLYDGAHINNIVEKYDVYSTPVIYLLDKNKRIKAKRIGVDQIKKIISFIEKENK</sequence>
<dbReference type="InterPro" id="IPR000866">
    <property type="entry name" value="AhpC/TSA"/>
</dbReference>
<comment type="caution">
    <text evidence="3">The sequence shown here is derived from an EMBL/GenBank/DDBJ whole genome shotgun (WGS) entry which is preliminary data.</text>
</comment>
<evidence type="ECO:0000259" key="2">
    <source>
        <dbReference type="PROSITE" id="PS51352"/>
    </source>
</evidence>
<dbReference type="PROSITE" id="PS51352">
    <property type="entry name" value="THIOREDOXIN_2"/>
    <property type="match status" value="1"/>
</dbReference>
<feature type="domain" description="Thioredoxin" evidence="2">
    <location>
        <begin position="328"/>
        <end position="501"/>
    </location>
</feature>
<evidence type="ECO:0000313" key="3">
    <source>
        <dbReference type="EMBL" id="MBM6499169.1"/>
    </source>
</evidence>
<evidence type="ECO:0000313" key="4">
    <source>
        <dbReference type="Proteomes" id="UP000759529"/>
    </source>
</evidence>
<dbReference type="SUPFAM" id="SSF52833">
    <property type="entry name" value="Thioredoxin-like"/>
    <property type="match status" value="1"/>
</dbReference>
<dbReference type="InterPro" id="IPR013766">
    <property type="entry name" value="Thioredoxin_domain"/>
</dbReference>
<dbReference type="InterPro" id="IPR036249">
    <property type="entry name" value="Thioredoxin-like_sf"/>
</dbReference>
<name>A0ABS2CX74_9FLAO</name>
<proteinExistence type="predicted"/>
<reference evidence="3 4" key="1">
    <citation type="submission" date="2021-02" db="EMBL/GenBank/DDBJ databases">
        <authorList>
            <person name="Jung H.S."/>
            <person name="Chun B.H."/>
            <person name="Jeon C.O."/>
        </authorList>
    </citation>
    <scope>NUCLEOTIDE SEQUENCE [LARGE SCALE GENOMIC DNA]</scope>
    <source>
        <strain evidence="3 4">LMG 25203</strain>
    </source>
</reference>
<dbReference type="CDD" id="cd02966">
    <property type="entry name" value="TlpA_like_family"/>
    <property type="match status" value="1"/>
</dbReference>
<dbReference type="Gene3D" id="3.40.30.10">
    <property type="entry name" value="Glutaredoxin"/>
    <property type="match status" value="1"/>
</dbReference>
<dbReference type="PANTHER" id="PTHR42852">
    <property type="entry name" value="THIOL:DISULFIDE INTERCHANGE PROTEIN DSBE"/>
    <property type="match status" value="1"/>
</dbReference>
<dbReference type="EMBL" id="JACSOD020000470">
    <property type="protein sequence ID" value="MBM6499169.1"/>
    <property type="molecule type" value="Genomic_DNA"/>
</dbReference>
<feature type="signal peptide" evidence="1">
    <location>
        <begin position="1"/>
        <end position="18"/>
    </location>
</feature>
<dbReference type="PANTHER" id="PTHR42852:SF17">
    <property type="entry name" value="THIOREDOXIN-LIKE PROTEIN HI_1115"/>
    <property type="match status" value="1"/>
</dbReference>
<dbReference type="Pfam" id="PF14289">
    <property type="entry name" value="DUF4369"/>
    <property type="match status" value="1"/>
</dbReference>
<dbReference type="InterPro" id="IPR033395">
    <property type="entry name" value="DUF5106"/>
</dbReference>
<dbReference type="InterPro" id="IPR025380">
    <property type="entry name" value="DUF4369"/>
</dbReference>
<evidence type="ECO:0000256" key="1">
    <source>
        <dbReference type="SAM" id="SignalP"/>
    </source>
</evidence>
<gene>
    <name evidence="3" type="ORF">H9X54_007630</name>
</gene>
<accession>A0ABS2CX74</accession>
<dbReference type="Pfam" id="PF00578">
    <property type="entry name" value="AhpC-TSA"/>
    <property type="match status" value="1"/>
</dbReference>
<dbReference type="InterPro" id="IPR050553">
    <property type="entry name" value="Thioredoxin_ResA/DsbE_sf"/>
</dbReference>
<dbReference type="Pfam" id="PF17127">
    <property type="entry name" value="DUF5106"/>
    <property type="match status" value="1"/>
</dbReference>
<keyword evidence="1" id="KW-0732">Signal</keyword>